<feature type="domain" description="C-JID" evidence="3">
    <location>
        <begin position="149"/>
        <end position="190"/>
    </location>
</feature>
<dbReference type="EMBL" id="PDCK01000044">
    <property type="protein sequence ID" value="PRQ23868.1"/>
    <property type="molecule type" value="Genomic_DNA"/>
</dbReference>
<evidence type="ECO:0000313" key="4">
    <source>
        <dbReference type="EMBL" id="PRQ23868.1"/>
    </source>
</evidence>
<dbReference type="InterPro" id="IPR032675">
    <property type="entry name" value="LRR_dom_sf"/>
</dbReference>
<keyword evidence="5" id="KW-1185">Reference proteome</keyword>
<name>A0A2P6PPK5_ROSCH</name>
<proteinExistence type="predicted"/>
<dbReference type="AlphaFoldDB" id="A0A2P6PPK5"/>
<evidence type="ECO:0000259" key="3">
    <source>
        <dbReference type="Pfam" id="PF20160"/>
    </source>
</evidence>
<protein>
    <submittedName>
        <fullName evidence="4">Putative leucine-rich repeat domain, L domain-containing protein</fullName>
    </submittedName>
</protein>
<accession>A0A2P6PPK5</accession>
<keyword evidence="2" id="KW-0677">Repeat</keyword>
<dbReference type="Pfam" id="PF20160">
    <property type="entry name" value="C-JID"/>
    <property type="match status" value="1"/>
</dbReference>
<dbReference type="InterPro" id="IPR001611">
    <property type="entry name" value="Leu-rich_rpt"/>
</dbReference>
<evidence type="ECO:0000256" key="2">
    <source>
        <dbReference type="ARBA" id="ARBA00022737"/>
    </source>
</evidence>
<dbReference type="InterPro" id="IPR045344">
    <property type="entry name" value="C-JID"/>
</dbReference>
<gene>
    <name evidence="4" type="ORF">RchiOBHm_Chr6g0266131</name>
</gene>
<comment type="caution">
    <text evidence="4">The sequence shown here is derived from an EMBL/GenBank/DDBJ whole genome shotgun (WGS) entry which is preliminary data.</text>
</comment>
<evidence type="ECO:0000313" key="5">
    <source>
        <dbReference type="Proteomes" id="UP000238479"/>
    </source>
</evidence>
<reference evidence="4 5" key="1">
    <citation type="journal article" date="2018" name="Nat. Genet.">
        <title>The Rosa genome provides new insights in the design of modern roses.</title>
        <authorList>
            <person name="Bendahmane M."/>
        </authorList>
    </citation>
    <scope>NUCLEOTIDE SEQUENCE [LARGE SCALE GENOMIC DNA]</scope>
    <source>
        <strain evidence="5">cv. Old Blush</strain>
    </source>
</reference>
<dbReference type="PROSITE" id="PS51450">
    <property type="entry name" value="LRR"/>
    <property type="match status" value="1"/>
</dbReference>
<organism evidence="4 5">
    <name type="scientific">Rosa chinensis</name>
    <name type="common">China rose</name>
    <dbReference type="NCBI Taxonomy" id="74649"/>
    <lineage>
        <taxon>Eukaryota</taxon>
        <taxon>Viridiplantae</taxon>
        <taxon>Streptophyta</taxon>
        <taxon>Embryophyta</taxon>
        <taxon>Tracheophyta</taxon>
        <taxon>Spermatophyta</taxon>
        <taxon>Magnoliopsida</taxon>
        <taxon>eudicotyledons</taxon>
        <taxon>Gunneridae</taxon>
        <taxon>Pentapetalae</taxon>
        <taxon>rosids</taxon>
        <taxon>fabids</taxon>
        <taxon>Rosales</taxon>
        <taxon>Rosaceae</taxon>
        <taxon>Rosoideae</taxon>
        <taxon>Rosoideae incertae sedis</taxon>
        <taxon>Rosa</taxon>
    </lineage>
</organism>
<dbReference type="Gene3D" id="3.80.10.10">
    <property type="entry name" value="Ribonuclease Inhibitor"/>
    <property type="match status" value="1"/>
</dbReference>
<dbReference type="Proteomes" id="UP000238479">
    <property type="component" value="Chromosome 6"/>
</dbReference>
<dbReference type="PANTHER" id="PTHR45752:SF195">
    <property type="entry name" value="LEUCINE-RICH REPEAT (LRR) FAMILY PROTEIN-RELATED"/>
    <property type="match status" value="1"/>
</dbReference>
<evidence type="ECO:0000256" key="1">
    <source>
        <dbReference type="ARBA" id="ARBA00022614"/>
    </source>
</evidence>
<sequence>MVAPLSSWPSSIQDCCTAVVHLDFEDCNLLELSDAISHFSSLKVLRLSKNNLESLPTIMNRLVFLEQLELEGCKRLRSIPELSSSISYINAHDCIALETVSTPQTAYNIGRCFIFSNCHLLEQKDLFRDIVETHSPPQGNCSRPFYFSVPGSEIPERFTHQCRGSSVTAKLPPNWFDKKFLGFAICAVTNKPLGVDYRYLSAQCFCTFKGDHFGWSQITCY</sequence>
<dbReference type="SUPFAM" id="SSF52058">
    <property type="entry name" value="L domain-like"/>
    <property type="match status" value="1"/>
</dbReference>
<dbReference type="PANTHER" id="PTHR45752">
    <property type="entry name" value="LEUCINE-RICH REPEAT-CONTAINING"/>
    <property type="match status" value="1"/>
</dbReference>
<dbReference type="InterPro" id="IPR050715">
    <property type="entry name" value="LRR-SigEffector_domain"/>
</dbReference>
<dbReference type="Gramene" id="PRQ23868">
    <property type="protein sequence ID" value="PRQ23868"/>
    <property type="gene ID" value="RchiOBHm_Chr6g0266131"/>
</dbReference>
<keyword evidence="1" id="KW-0433">Leucine-rich repeat</keyword>